<proteinExistence type="predicted"/>
<protein>
    <submittedName>
        <fullName evidence="1">Rrf2 family transcriptional regulator</fullName>
    </submittedName>
</protein>
<evidence type="ECO:0000313" key="2">
    <source>
        <dbReference type="Proteomes" id="UP000616151"/>
    </source>
</evidence>
<dbReference type="EMBL" id="JAENHL010000006">
    <property type="protein sequence ID" value="MBK1866524.1"/>
    <property type="molecule type" value="Genomic_DNA"/>
</dbReference>
<reference evidence="1" key="1">
    <citation type="submission" date="2021-01" db="EMBL/GenBank/DDBJ databases">
        <authorList>
            <person name="Sun Q."/>
        </authorList>
    </citation>
    <scope>NUCLEOTIDE SEQUENCE</scope>
    <source>
        <strain evidence="1">YIM B02566</strain>
    </source>
</reference>
<sequence length="131" mass="13920">MVAVHALSVIARRADGGPVCSTIVAASVNTNPVVIRRLMRDLERASLVASVTGRAGGFKLGRHAGRITLADIYKAVEDESIFRMHKTDPKHKCPIGAAIIKLVAEPLRGAEQALERALAGTTLDDIASQIN</sequence>
<keyword evidence="2" id="KW-1185">Reference proteome</keyword>
<organism evidence="1 2">
    <name type="scientific">Taklimakanibacter albus</name>
    <dbReference type="NCBI Taxonomy" id="2800327"/>
    <lineage>
        <taxon>Bacteria</taxon>
        <taxon>Pseudomonadati</taxon>
        <taxon>Pseudomonadota</taxon>
        <taxon>Alphaproteobacteria</taxon>
        <taxon>Hyphomicrobiales</taxon>
        <taxon>Aestuariivirgaceae</taxon>
        <taxon>Taklimakanibacter</taxon>
    </lineage>
</organism>
<dbReference type="Proteomes" id="UP000616151">
    <property type="component" value="Unassembled WGS sequence"/>
</dbReference>
<accession>A0ACC5R1J1</accession>
<gene>
    <name evidence="1" type="ORF">JHL16_09190</name>
</gene>
<name>A0ACC5R1J1_9HYPH</name>
<evidence type="ECO:0000313" key="1">
    <source>
        <dbReference type="EMBL" id="MBK1866524.1"/>
    </source>
</evidence>
<comment type="caution">
    <text evidence="1">The sequence shown here is derived from an EMBL/GenBank/DDBJ whole genome shotgun (WGS) entry which is preliminary data.</text>
</comment>